<sequence length="569" mass="64588">MTFKENTVSYGSISSTSTATGSISTLGSSSSSSLIPLKSPKQIATQIEYHEIPFINLDNENDNPDQDTNKSLRCKIISFLWDGHNKHPKERAFLLKLDFFLLSSAMLGYFIKSLNQSNISTAYMNGMKSYYGMNHNEYNYMLSSFTVGYILGAFPANYFLHKINARVYLGFLEIIWGILTLVMVSIGPTQINLIYLIRFIVGLMEAAFFPTVTYIIGSWYTPDEMTKRTSIFSVASSFAGILSGPLQELLLRVFHDAPLKPFKCMFVVDAIISIPIGFYTLYANPNTPSTTDAWYFTDDDKLIGLERQRRCQALARSKNQIHSTTSKNSSNYKGLFKTWHIYIFPLLFLCYNHSLWCIEQPSFQTWMKYDLKLPSSSYNFYPSLMSAINMVVALFTAFANDYFGKGQSNHYFISVTFLIYATAGLLLFIWDIPLWLHWLSYFLLGCTGSVPASLIFSWVNRLLVNDEFKRGVLIFATNTLGYVTSSWLPIFIFNSEDAPEYHLGFGFTVVLALAGFGFTLAAWFFDVLDQKKVVVSRRDYGHDSNRSGNDEETGRLLNFGDDASLPLLR</sequence>
<reference evidence="1" key="1">
    <citation type="submission" date="2023-04" db="EMBL/GenBank/DDBJ databases">
        <title>Ambrosiozyma monospora NBRC 10751.</title>
        <authorList>
            <person name="Ichikawa N."/>
            <person name="Sato H."/>
            <person name="Tonouchi N."/>
        </authorList>
    </citation>
    <scope>NUCLEOTIDE SEQUENCE</scope>
    <source>
        <strain evidence="1">NBRC 10751</strain>
    </source>
</reference>
<accession>A0ACB5TB06</accession>
<dbReference type="Proteomes" id="UP001165064">
    <property type="component" value="Unassembled WGS sequence"/>
</dbReference>
<protein>
    <submittedName>
        <fullName evidence="1">Unnamed protein product</fullName>
    </submittedName>
</protein>
<proteinExistence type="predicted"/>
<keyword evidence="2" id="KW-1185">Reference proteome</keyword>
<evidence type="ECO:0000313" key="1">
    <source>
        <dbReference type="EMBL" id="GME84941.1"/>
    </source>
</evidence>
<comment type="caution">
    <text evidence="1">The sequence shown here is derived from an EMBL/GenBank/DDBJ whole genome shotgun (WGS) entry which is preliminary data.</text>
</comment>
<gene>
    <name evidence="1" type="ORF">Amon02_000722300</name>
</gene>
<dbReference type="EMBL" id="BSXS01005954">
    <property type="protein sequence ID" value="GME84941.1"/>
    <property type="molecule type" value="Genomic_DNA"/>
</dbReference>
<evidence type="ECO:0000313" key="2">
    <source>
        <dbReference type="Proteomes" id="UP001165064"/>
    </source>
</evidence>
<organism evidence="1 2">
    <name type="scientific">Ambrosiozyma monospora</name>
    <name type="common">Yeast</name>
    <name type="synonym">Endomycopsis monosporus</name>
    <dbReference type="NCBI Taxonomy" id="43982"/>
    <lineage>
        <taxon>Eukaryota</taxon>
        <taxon>Fungi</taxon>
        <taxon>Dikarya</taxon>
        <taxon>Ascomycota</taxon>
        <taxon>Saccharomycotina</taxon>
        <taxon>Pichiomycetes</taxon>
        <taxon>Pichiales</taxon>
        <taxon>Pichiaceae</taxon>
        <taxon>Ambrosiozyma</taxon>
    </lineage>
</organism>
<name>A0ACB5TB06_AMBMO</name>